<dbReference type="SUPFAM" id="SSF55464">
    <property type="entry name" value="Origin of replication-binding domain, RBD-like"/>
    <property type="match status" value="1"/>
</dbReference>
<dbReference type="Gene3D" id="3.40.50.300">
    <property type="entry name" value="P-loop containing nucleotide triphosphate hydrolases"/>
    <property type="match status" value="2"/>
</dbReference>
<proteinExistence type="predicted"/>
<dbReference type="InterPro" id="IPR014862">
    <property type="entry name" value="TrwC"/>
</dbReference>
<evidence type="ECO:0000256" key="1">
    <source>
        <dbReference type="SAM" id="MobiDB-lite"/>
    </source>
</evidence>
<dbReference type="NCBIfam" id="NF041492">
    <property type="entry name" value="MobF"/>
    <property type="match status" value="1"/>
</dbReference>
<dbReference type="SUPFAM" id="SSF52540">
    <property type="entry name" value="P-loop containing nucleoside triphosphate hydrolases"/>
    <property type="match status" value="2"/>
</dbReference>
<comment type="caution">
    <text evidence="3">The sequence shown here is derived from an EMBL/GenBank/DDBJ whole genome shotgun (WGS) entry which is preliminary data.</text>
</comment>
<gene>
    <name evidence="3" type="ORF">F0L74_16690</name>
</gene>
<dbReference type="Pfam" id="PF13538">
    <property type="entry name" value="UvrD_C_2"/>
    <property type="match status" value="1"/>
</dbReference>
<feature type="domain" description="AAA+ ATPase" evidence="2">
    <location>
        <begin position="428"/>
        <end position="546"/>
    </location>
</feature>
<feature type="region of interest" description="Disordered" evidence="1">
    <location>
        <begin position="883"/>
        <end position="915"/>
    </location>
</feature>
<evidence type="ECO:0000259" key="2">
    <source>
        <dbReference type="SMART" id="SM00382"/>
    </source>
</evidence>
<dbReference type="PANTHER" id="PTHR43788">
    <property type="entry name" value="DNA2/NAM7 HELICASE FAMILY MEMBER"/>
    <property type="match status" value="1"/>
</dbReference>
<organism evidence="3 4">
    <name type="scientific">Chitinophaga agrisoli</name>
    <dbReference type="NCBI Taxonomy" id="2607653"/>
    <lineage>
        <taxon>Bacteria</taxon>
        <taxon>Pseudomonadati</taxon>
        <taxon>Bacteroidota</taxon>
        <taxon>Chitinophagia</taxon>
        <taxon>Chitinophagales</taxon>
        <taxon>Chitinophagaceae</taxon>
        <taxon>Chitinophaga</taxon>
    </lineage>
</organism>
<keyword evidence="4" id="KW-1185">Reference proteome</keyword>
<reference evidence="3 4" key="2">
    <citation type="submission" date="2019-09" db="EMBL/GenBank/DDBJ databases">
        <authorList>
            <person name="Jin C."/>
        </authorList>
    </citation>
    <scope>NUCLEOTIDE SEQUENCE [LARGE SCALE GENOMIC DNA]</scope>
    <source>
        <strain evidence="3 4">BN140078</strain>
    </source>
</reference>
<dbReference type="RefSeq" id="WP_149839046.1">
    <property type="nucleotide sequence ID" value="NZ_VUOC01000003.1"/>
</dbReference>
<dbReference type="Proteomes" id="UP000324611">
    <property type="component" value="Unassembled WGS sequence"/>
</dbReference>
<dbReference type="InterPro" id="IPR027785">
    <property type="entry name" value="UvrD-like_helicase_C"/>
</dbReference>
<sequence length="915" mass="102744">MIRMIPSSSESQAKAYFSDVLSKSDYYINDQELQGQFRGLLAERLGIDKPATKGIFYLLCENKNPVTGGSLTPRTKEARIVGYDINFHCPKSLSILHMLAKDNHIMDAFQQSVYETMREIEAESRTRVRKKGAYDDRVTAELAWAEFIHQTARPVGYVPDPHLHAHCFVFNATWDAQEKEIKAGKFRDIKRDMPYFQARFHKRLSDKMIALGYRVRRTDHSFEIEGVPQAAIDHFSKRTNEIGQIAKEKGITDAKELAELGARTRRKKQKKGLGMDVLKTEWKKQIRLLNGDKNLDQGQSIRFATVKETQTPQPEQSVDYALRHCFERASVKPDRRILEHAYRHAIGSPGVSLDTITDCFLRDDRLLHVKQGSQTFTTTKEVLTEEKRMVELARDGRGKFAPLYPQEVPDIKLDAQQSKAVRHVLTTKNLISIIRGAAGTGKTKLMQQAVALIGKIGKKVIVVAPTIEASHGVLKEDGFKDAETVAKLLSSPGLQNSLNGQVLWVDEAGMLGTKDMTALIELATKKNARLILGGDTRQHSAVVRGDALRILNTVGGIKAAEVEKIYRQKNEYYRAAVEDLSKGAIGDAFEKLESMGSIKNVDLLNPHEALVNDYTDALKRKKSALVISPTHKHGDAVTAEIRKKLRQLGLIGKKEITVKWLVNLNLTQADKEDWRSFRDGHVIQFNQHVAGGKRGSVWAVKSTSDRDVIIQDTEGKTMSLPRDKASRFDVYRKTEIGISTGDSVKITRDSLDEKKKRLNNGMTFDVVAIDKKGNIILRNKRSKATYSLKADFGHMTHAHCITSHASQGKTVDEVFIAQPASTFPATDLKQFYVSVSRGKHNVSIYTDDKAALLEHASNMRDRYSALELLSGETVHEQHIALKQRNDYASPGKDKAVTKDHLKNMATKDKDYEPEL</sequence>
<name>A0A5B2VT84_9BACT</name>
<reference evidence="3 4" key="1">
    <citation type="submission" date="2019-09" db="EMBL/GenBank/DDBJ databases">
        <title>Chitinophaga ginsengihumi sp. nov., isolated from soil of ginseng rhizosphere.</title>
        <authorList>
            <person name="Lee J."/>
        </authorList>
    </citation>
    <scope>NUCLEOTIDE SEQUENCE [LARGE SCALE GENOMIC DNA]</scope>
    <source>
        <strain evidence="3 4">BN140078</strain>
    </source>
</reference>
<dbReference type="InterPro" id="IPR027417">
    <property type="entry name" value="P-loop_NTPase"/>
</dbReference>
<dbReference type="CDD" id="cd18809">
    <property type="entry name" value="SF1_C_RecD"/>
    <property type="match status" value="1"/>
</dbReference>
<dbReference type="InterPro" id="IPR003593">
    <property type="entry name" value="AAA+_ATPase"/>
</dbReference>
<protein>
    <submittedName>
        <fullName evidence="3">Relaxase domain-containing protein</fullName>
    </submittedName>
</protein>
<dbReference type="EMBL" id="VUOC01000003">
    <property type="protein sequence ID" value="KAA2241532.1"/>
    <property type="molecule type" value="Genomic_DNA"/>
</dbReference>
<accession>A0A5B2VT84</accession>
<evidence type="ECO:0000313" key="4">
    <source>
        <dbReference type="Proteomes" id="UP000324611"/>
    </source>
</evidence>
<dbReference type="AlphaFoldDB" id="A0A5B2VT84"/>
<dbReference type="SMART" id="SM00382">
    <property type="entry name" value="AAA"/>
    <property type="match status" value="1"/>
</dbReference>
<evidence type="ECO:0000313" key="3">
    <source>
        <dbReference type="EMBL" id="KAA2241532.1"/>
    </source>
</evidence>
<dbReference type="InterPro" id="IPR050534">
    <property type="entry name" value="Coronavir_polyprotein_1ab"/>
</dbReference>
<dbReference type="Pfam" id="PF13604">
    <property type="entry name" value="AAA_30"/>
    <property type="match status" value="1"/>
</dbReference>
<dbReference type="Pfam" id="PF08751">
    <property type="entry name" value="TrwC"/>
    <property type="match status" value="1"/>
</dbReference>